<proteinExistence type="predicted"/>
<dbReference type="EMBL" id="MU393458">
    <property type="protein sequence ID" value="KAI4866450.1"/>
    <property type="molecule type" value="Genomic_DNA"/>
</dbReference>
<organism evidence="1 2">
    <name type="scientific">Hypoxylon rubiginosum</name>
    <dbReference type="NCBI Taxonomy" id="110542"/>
    <lineage>
        <taxon>Eukaryota</taxon>
        <taxon>Fungi</taxon>
        <taxon>Dikarya</taxon>
        <taxon>Ascomycota</taxon>
        <taxon>Pezizomycotina</taxon>
        <taxon>Sordariomycetes</taxon>
        <taxon>Xylariomycetidae</taxon>
        <taxon>Xylariales</taxon>
        <taxon>Hypoxylaceae</taxon>
        <taxon>Hypoxylon</taxon>
    </lineage>
</organism>
<name>A0ACB9Z625_9PEZI</name>
<accession>A0ACB9Z625</accession>
<comment type="caution">
    <text evidence="1">The sequence shown here is derived from an EMBL/GenBank/DDBJ whole genome shotgun (WGS) entry which is preliminary data.</text>
</comment>
<evidence type="ECO:0000313" key="2">
    <source>
        <dbReference type="Proteomes" id="UP001497700"/>
    </source>
</evidence>
<gene>
    <name evidence="1" type="ORF">F4820DRAFT_457530</name>
</gene>
<sequence>MSLSELDESTIADLARACNISTGSIADVYSSTPVQLDMIAETRNEAIHFVLTPEPTADIDRFCEAIRQLVSLNPILRTRLARCSLGVVQVLTNEEHITERLSGDLQKFLDDDKTRYMGLGTPLFRTAFINKVFVAKIHHAVADYASMTALFGQDLPVAYLGLPLKARPPFKDFVAYCAGIDGTAARSFWASRFKGSPAIFPRLKLGRIPSFKNGTARNVILKRIGNGVSPAHVPYFIEAAWALTAAAYAASDSIAYGYVLSGRSPDLNGLETTVGPTIVEVPIQVNLQRAMTVEWLLKDRATALRQLQTNPAIQYGISEIGAISEAAKTASGFQTLLNIVPVSPLNRENDGRVLLGGSWPLVQICRIQDNRISIEPRYDSAAVCDRQLHRIVNQFEHMIQLLMDVPPHTRLNELPLLNVHDSMELAQWGEMIPRPAEECLHELFRAQVRAQPEAMAVEAGDENVSYQKLDQMSDYLACELQKRAVSPRDSGALIFENSLWFIVAILGVMKAGGVCVPIDKNEQHDRKVTILSKTNAKIILTSSAEHARSVGLAPDVLAIDAEFFAGWPDMSGPLGNETSSPEDLAYITFTSGAAGAPKGILLEHRSLVSSLRSHAQRLDWGPGSRILQFAAHTSGISVCEIFGALLFGGCLCIPPEDTRVSSLSNFIESTGVNLAMLPPGVLRNIIPDQVPSLRSLISIGEPVHAGASKDWGAALRFFNCWGACEASMLSTVAELVPSSLYPKSIGKPVGCAVWIVNPRNIHELVPIGGVGELLIQGPGVARGCLMDEARTADCFISPPQWASSFESKGPRFCRTGDLGKFNPDGSISFVGRQVNQVKLTGQTVQLEEIESVLASCNQVRDVVTSAKVSAGRTQLVAMVRLGDPHAPTVLPQKLLGASINFVEQRLDSVRTHASSRLPSNMIPNLWLDVEQIPRTASHKLDRASTRKLLKTVHK</sequence>
<keyword evidence="2" id="KW-1185">Reference proteome</keyword>
<evidence type="ECO:0000313" key="1">
    <source>
        <dbReference type="EMBL" id="KAI4866450.1"/>
    </source>
</evidence>
<dbReference type="Proteomes" id="UP001497700">
    <property type="component" value="Unassembled WGS sequence"/>
</dbReference>
<protein>
    <submittedName>
        <fullName evidence="1">Aminoadipate-semialdehyde dehydrogenase</fullName>
    </submittedName>
</protein>
<reference evidence="1 2" key="1">
    <citation type="journal article" date="2022" name="New Phytol.">
        <title>Ecological generalism drives hyperdiversity of secondary metabolite gene clusters in xylarialean endophytes.</title>
        <authorList>
            <person name="Franco M.E.E."/>
            <person name="Wisecaver J.H."/>
            <person name="Arnold A.E."/>
            <person name="Ju Y.M."/>
            <person name="Slot J.C."/>
            <person name="Ahrendt S."/>
            <person name="Moore L.P."/>
            <person name="Eastman K.E."/>
            <person name="Scott K."/>
            <person name="Konkel Z."/>
            <person name="Mondo S.J."/>
            <person name="Kuo A."/>
            <person name="Hayes R.D."/>
            <person name="Haridas S."/>
            <person name="Andreopoulos B."/>
            <person name="Riley R."/>
            <person name="LaButti K."/>
            <person name="Pangilinan J."/>
            <person name="Lipzen A."/>
            <person name="Amirebrahimi M."/>
            <person name="Yan J."/>
            <person name="Adam C."/>
            <person name="Keymanesh K."/>
            <person name="Ng V."/>
            <person name="Louie K."/>
            <person name="Northen T."/>
            <person name="Drula E."/>
            <person name="Henrissat B."/>
            <person name="Hsieh H.M."/>
            <person name="Youens-Clark K."/>
            <person name="Lutzoni F."/>
            <person name="Miadlikowska J."/>
            <person name="Eastwood D.C."/>
            <person name="Hamelin R.C."/>
            <person name="Grigoriev I.V."/>
            <person name="U'Ren J.M."/>
        </authorList>
    </citation>
    <scope>NUCLEOTIDE SEQUENCE [LARGE SCALE GENOMIC DNA]</scope>
    <source>
        <strain evidence="1 2">CBS 119005</strain>
    </source>
</reference>